<dbReference type="RefSeq" id="WP_092070877.1">
    <property type="nucleotide sequence ID" value="NZ_FNHB01000002.1"/>
</dbReference>
<evidence type="ECO:0000259" key="3">
    <source>
        <dbReference type="Pfam" id="PF00501"/>
    </source>
</evidence>
<dbReference type="GO" id="GO:0006631">
    <property type="term" value="P:fatty acid metabolic process"/>
    <property type="evidence" value="ECO:0007669"/>
    <property type="project" value="TreeGrafter"/>
</dbReference>
<dbReference type="Gene3D" id="3.30.300.30">
    <property type="match status" value="1"/>
</dbReference>
<evidence type="ECO:0000259" key="4">
    <source>
        <dbReference type="Pfam" id="PF13193"/>
    </source>
</evidence>
<dbReference type="SUPFAM" id="SSF56801">
    <property type="entry name" value="Acetyl-CoA synthetase-like"/>
    <property type="match status" value="1"/>
</dbReference>
<dbReference type="PANTHER" id="PTHR43201">
    <property type="entry name" value="ACYL-COA SYNTHETASE"/>
    <property type="match status" value="1"/>
</dbReference>
<evidence type="ECO:0000256" key="2">
    <source>
        <dbReference type="ARBA" id="ARBA00022598"/>
    </source>
</evidence>
<dbReference type="PANTHER" id="PTHR43201:SF5">
    <property type="entry name" value="MEDIUM-CHAIN ACYL-COA LIGASE ACSF2, MITOCHONDRIAL"/>
    <property type="match status" value="1"/>
</dbReference>
<dbReference type="Pfam" id="PF13193">
    <property type="entry name" value="AMP-binding_C"/>
    <property type="match status" value="1"/>
</dbReference>
<feature type="domain" description="AMP-dependent synthetase/ligase" evidence="3">
    <location>
        <begin position="7"/>
        <end position="102"/>
    </location>
</feature>
<dbReference type="STRING" id="146817.SAMN04488502_102344"/>
<keyword evidence="6" id="KW-1185">Reference proteome</keyword>
<dbReference type="Gene3D" id="3.40.50.12780">
    <property type="entry name" value="N-terminal domain of ligase-like"/>
    <property type="match status" value="1"/>
</dbReference>
<dbReference type="Pfam" id="PF00501">
    <property type="entry name" value="AMP-binding"/>
    <property type="match status" value="2"/>
</dbReference>
<dbReference type="OrthoDB" id="9757771at2"/>
<dbReference type="EMBL" id="FNHB01000002">
    <property type="protein sequence ID" value="SDM15651.1"/>
    <property type="molecule type" value="Genomic_DNA"/>
</dbReference>
<comment type="similarity">
    <text evidence="1">Belongs to the ATP-dependent AMP-binding enzyme family.</text>
</comment>
<evidence type="ECO:0000256" key="1">
    <source>
        <dbReference type="ARBA" id="ARBA00006432"/>
    </source>
</evidence>
<protein>
    <submittedName>
        <fullName evidence="5">Long-chain acyl-CoA synthetase</fullName>
    </submittedName>
</protein>
<keyword evidence="2" id="KW-0436">Ligase</keyword>
<dbReference type="InterPro" id="IPR042099">
    <property type="entry name" value="ANL_N_sf"/>
</dbReference>
<proteinExistence type="inferred from homology"/>
<dbReference type="InterPro" id="IPR045851">
    <property type="entry name" value="AMP-bd_C_sf"/>
</dbReference>
<reference evidence="5 6" key="1">
    <citation type="submission" date="2016-10" db="EMBL/GenBank/DDBJ databases">
        <authorList>
            <person name="de Groot N.N."/>
        </authorList>
    </citation>
    <scope>NUCLEOTIDE SEQUENCE [LARGE SCALE GENOMIC DNA]</scope>
    <source>
        <strain evidence="5 6">DSM 1736</strain>
    </source>
</reference>
<evidence type="ECO:0000313" key="6">
    <source>
        <dbReference type="Proteomes" id="UP000214880"/>
    </source>
</evidence>
<dbReference type="InterPro" id="IPR000873">
    <property type="entry name" value="AMP-dep_synth/lig_dom"/>
</dbReference>
<dbReference type="GO" id="GO:0031956">
    <property type="term" value="F:medium-chain fatty acid-CoA ligase activity"/>
    <property type="evidence" value="ECO:0007669"/>
    <property type="project" value="TreeGrafter"/>
</dbReference>
<sequence length="442" mass="48042">MLIYQSFELVAQKQPEKICLINGNKRFTYREFNRQMEYLAKRLAAQIQTGDRVLIQLSDPVAQLLHFFAVVKAGGVGVLIDGASPAALCAELIKRYTLQHHIQDGFQPAAAVAPALPPIDRSAVFLGALSSGSSGTPKIIWRDHQSWTSAFAAQSRVFGIDGADILYLAGNLSYTANLNACLHLLAEGGTVVFAGNPRTWFREMTAHHVSAVFMVPAHYRTLLQLVPEPVGSVRSLVTAGAKMDDGAVRALTGCFPAARIVEYYGASELGHVSYAVAADLLARPQSVGKAFPGVTITIEDGVIWVESPYLAPAYRPKATVNDLGKIDENGYLILLGRRQGLINFGGVKVIPEQVEAVLRQCPGVADAVVGGVEDPVRGQRVCAWIVRRDPDIQAADIRAFCRSRINRQCCPQIIVFVETIPGLANGKADRLKLKENYQRSPK</sequence>
<accession>A0A1G9QXQ6</accession>
<name>A0A1G9QXQ6_9FIRM</name>
<dbReference type="Proteomes" id="UP000214880">
    <property type="component" value="Unassembled WGS sequence"/>
</dbReference>
<feature type="domain" description="AMP-binding enzyme C-terminal" evidence="4">
    <location>
        <begin position="353"/>
        <end position="427"/>
    </location>
</feature>
<gene>
    <name evidence="5" type="ORF">SAMN04488502_102344</name>
</gene>
<feature type="domain" description="AMP-dependent synthetase/ligase" evidence="3">
    <location>
        <begin position="118"/>
        <end position="312"/>
    </location>
</feature>
<dbReference type="AlphaFoldDB" id="A0A1G9QXQ6"/>
<organism evidence="5 6">
    <name type="scientific">Dendrosporobacter quercicolus</name>
    <dbReference type="NCBI Taxonomy" id="146817"/>
    <lineage>
        <taxon>Bacteria</taxon>
        <taxon>Bacillati</taxon>
        <taxon>Bacillota</taxon>
        <taxon>Negativicutes</taxon>
        <taxon>Selenomonadales</taxon>
        <taxon>Sporomusaceae</taxon>
        <taxon>Dendrosporobacter</taxon>
    </lineage>
</organism>
<evidence type="ECO:0000313" key="5">
    <source>
        <dbReference type="EMBL" id="SDM15651.1"/>
    </source>
</evidence>
<dbReference type="InterPro" id="IPR025110">
    <property type="entry name" value="AMP-bd_C"/>
</dbReference>